<evidence type="ECO:0000256" key="1">
    <source>
        <dbReference type="SAM" id="MobiDB-lite"/>
    </source>
</evidence>
<keyword evidence="3" id="KW-1185">Reference proteome</keyword>
<comment type="caution">
    <text evidence="2">The sequence shown here is derived from an EMBL/GenBank/DDBJ whole genome shotgun (WGS) entry which is preliminary data.</text>
</comment>
<sequence length="82" mass="8721">MKKLFWVGLGIGIGVLAAQQWAKARSTTPLRASDSVLDRVASIVEGASGAFKDGMSARESELREALGLDTAPRGRHADQPRS</sequence>
<evidence type="ECO:0000313" key="3">
    <source>
        <dbReference type="Proteomes" id="UP000273119"/>
    </source>
</evidence>
<dbReference type="AlphaFoldDB" id="A0A496PL53"/>
<dbReference type="Proteomes" id="UP000273119">
    <property type="component" value="Unassembled WGS sequence"/>
</dbReference>
<protein>
    <submittedName>
        <fullName evidence="2">Uncharacterized protein</fullName>
    </submittedName>
</protein>
<name>A0A496PL53_9MICC</name>
<feature type="region of interest" description="Disordered" evidence="1">
    <location>
        <begin position="62"/>
        <end position="82"/>
    </location>
</feature>
<accession>A0A496PL53</accession>
<evidence type="ECO:0000313" key="2">
    <source>
        <dbReference type="EMBL" id="RKW71201.1"/>
    </source>
</evidence>
<dbReference type="RefSeq" id="WP_121484536.1">
    <property type="nucleotide sequence ID" value="NZ_QQXL01000002.1"/>
</dbReference>
<organism evidence="2 3">
    <name type="scientific">Galactobacter caseinivorans</name>
    <dbReference type="NCBI Taxonomy" id="2676123"/>
    <lineage>
        <taxon>Bacteria</taxon>
        <taxon>Bacillati</taxon>
        <taxon>Actinomycetota</taxon>
        <taxon>Actinomycetes</taxon>
        <taxon>Micrococcales</taxon>
        <taxon>Micrococcaceae</taxon>
        <taxon>Galactobacter</taxon>
    </lineage>
</organism>
<reference evidence="2 3" key="1">
    <citation type="submission" date="2018-07" db="EMBL/GenBank/DDBJ databases">
        <title>Arthrobacter sp. nov., isolated from raw cow's milk with high bacterial count.</title>
        <authorList>
            <person name="Hahne J."/>
            <person name="Isele D."/>
            <person name="Lipski A."/>
        </authorList>
    </citation>
    <scope>NUCLEOTIDE SEQUENCE [LARGE SCALE GENOMIC DNA]</scope>
    <source>
        <strain evidence="2 3">JZ R-183</strain>
    </source>
</reference>
<dbReference type="EMBL" id="QQXL01000002">
    <property type="protein sequence ID" value="RKW71201.1"/>
    <property type="molecule type" value="Genomic_DNA"/>
</dbReference>
<gene>
    <name evidence="2" type="ORF">DWQ67_05300</name>
</gene>
<proteinExistence type="predicted"/>